<dbReference type="EMBL" id="VSWC01000028">
    <property type="protein sequence ID" value="KAA1108373.1"/>
    <property type="molecule type" value="Genomic_DNA"/>
</dbReference>
<organism evidence="1 2">
    <name type="scientific">Puccinia graminis f. sp. tritici</name>
    <dbReference type="NCBI Taxonomy" id="56615"/>
    <lineage>
        <taxon>Eukaryota</taxon>
        <taxon>Fungi</taxon>
        <taxon>Dikarya</taxon>
        <taxon>Basidiomycota</taxon>
        <taxon>Pucciniomycotina</taxon>
        <taxon>Pucciniomycetes</taxon>
        <taxon>Pucciniales</taxon>
        <taxon>Pucciniaceae</taxon>
        <taxon>Puccinia</taxon>
    </lineage>
</organism>
<protein>
    <submittedName>
        <fullName evidence="1">Uncharacterized protein</fullName>
    </submittedName>
</protein>
<name>A0A5B0Q5J3_PUCGR</name>
<dbReference type="AlphaFoldDB" id="A0A5B0Q5J3"/>
<accession>A0A5B0Q5J3</accession>
<proteinExistence type="predicted"/>
<dbReference type="Proteomes" id="UP000324748">
    <property type="component" value="Unassembled WGS sequence"/>
</dbReference>
<sequence>MEQLQTIELFGQQLVVKSKLDPSSTINHQSSGRLGHSSTRLGTLLNNQSYELTGHPDSHLTRSLHSI</sequence>
<keyword evidence="2" id="KW-1185">Reference proteome</keyword>
<evidence type="ECO:0000313" key="2">
    <source>
        <dbReference type="Proteomes" id="UP000324748"/>
    </source>
</evidence>
<comment type="caution">
    <text evidence="1">The sequence shown here is derived from an EMBL/GenBank/DDBJ whole genome shotgun (WGS) entry which is preliminary data.</text>
</comment>
<gene>
    <name evidence="1" type="ORF">PGT21_010322</name>
</gene>
<reference evidence="1 2" key="1">
    <citation type="submission" date="2019-05" db="EMBL/GenBank/DDBJ databases">
        <title>Emergence of the Ug99 lineage of the wheat stem rust pathogen through somatic hybridization.</title>
        <authorList>
            <person name="Li F."/>
            <person name="Upadhyaya N.M."/>
            <person name="Sperschneider J."/>
            <person name="Matny O."/>
            <person name="Nguyen-Phuc H."/>
            <person name="Mago R."/>
            <person name="Raley C."/>
            <person name="Miller M.E."/>
            <person name="Silverstein K.A.T."/>
            <person name="Henningsen E."/>
            <person name="Hirsch C.D."/>
            <person name="Visser B."/>
            <person name="Pretorius Z.A."/>
            <person name="Steffenson B.J."/>
            <person name="Schwessinger B."/>
            <person name="Dodds P.N."/>
            <person name="Figueroa M."/>
        </authorList>
    </citation>
    <scope>NUCLEOTIDE SEQUENCE [LARGE SCALE GENOMIC DNA]</scope>
    <source>
        <strain evidence="1">21-0</strain>
    </source>
</reference>
<evidence type="ECO:0000313" key="1">
    <source>
        <dbReference type="EMBL" id="KAA1108373.1"/>
    </source>
</evidence>